<name>A0A433QJ55_9FUNG</name>
<dbReference type="GO" id="GO:0005739">
    <property type="term" value="C:mitochondrion"/>
    <property type="evidence" value="ECO:0007669"/>
    <property type="project" value="TreeGrafter"/>
</dbReference>
<evidence type="ECO:0000256" key="1">
    <source>
        <dbReference type="SAM" id="MobiDB-lite"/>
    </source>
</evidence>
<comment type="caution">
    <text evidence="3">The sequence shown here is derived from an EMBL/GenBank/DDBJ whole genome shotgun (WGS) entry which is preliminary data.</text>
</comment>
<organism evidence="3 4">
    <name type="scientific">Jimgerdemannia flammicorona</name>
    <dbReference type="NCBI Taxonomy" id="994334"/>
    <lineage>
        <taxon>Eukaryota</taxon>
        <taxon>Fungi</taxon>
        <taxon>Fungi incertae sedis</taxon>
        <taxon>Mucoromycota</taxon>
        <taxon>Mucoromycotina</taxon>
        <taxon>Endogonomycetes</taxon>
        <taxon>Endogonales</taxon>
        <taxon>Endogonaceae</taxon>
        <taxon>Jimgerdemannia</taxon>
    </lineage>
</organism>
<dbReference type="PANTHER" id="PTHR21193">
    <property type="entry name" value="OXIDOREDUCTASE-LIKE DOMAIN-CONTAINING PROTEIN 1"/>
    <property type="match status" value="1"/>
</dbReference>
<dbReference type="Proteomes" id="UP000274822">
    <property type="component" value="Unassembled WGS sequence"/>
</dbReference>
<evidence type="ECO:0000259" key="2">
    <source>
        <dbReference type="Pfam" id="PF09791"/>
    </source>
</evidence>
<protein>
    <recommendedName>
        <fullName evidence="2">Oxidoreductase-like domain-containing protein</fullName>
    </recommendedName>
</protein>
<dbReference type="InterPro" id="IPR039251">
    <property type="entry name" value="OXLD1"/>
</dbReference>
<gene>
    <name evidence="3" type="ORF">BC938DRAFT_480412</name>
</gene>
<dbReference type="InterPro" id="IPR019180">
    <property type="entry name" value="Oxidoreductase-like_N"/>
</dbReference>
<feature type="domain" description="Oxidoreductase-like" evidence="2">
    <location>
        <begin position="106"/>
        <end position="137"/>
    </location>
</feature>
<proteinExistence type="predicted"/>
<reference evidence="3 4" key="1">
    <citation type="journal article" date="2018" name="New Phytol.">
        <title>Phylogenomics of Endogonaceae and evolution of mycorrhizas within Mucoromycota.</title>
        <authorList>
            <person name="Chang Y."/>
            <person name="Desiro A."/>
            <person name="Na H."/>
            <person name="Sandor L."/>
            <person name="Lipzen A."/>
            <person name="Clum A."/>
            <person name="Barry K."/>
            <person name="Grigoriev I.V."/>
            <person name="Martin F.M."/>
            <person name="Stajich J.E."/>
            <person name="Smith M.E."/>
            <person name="Bonito G."/>
            <person name="Spatafora J.W."/>
        </authorList>
    </citation>
    <scope>NUCLEOTIDE SEQUENCE [LARGE SCALE GENOMIC DNA]</scope>
    <source>
        <strain evidence="3 4">AD002</strain>
    </source>
</reference>
<dbReference type="AlphaFoldDB" id="A0A433QJ55"/>
<evidence type="ECO:0000313" key="4">
    <source>
        <dbReference type="Proteomes" id="UP000274822"/>
    </source>
</evidence>
<sequence length="283" mass="31523">MINQMASGALRIELDTTDPTMFRVRLPRTVLLNQLRGLHTERGPNYKGWWTLVLEQPLPSVPNDFPPEKNPPPDKTPAADNQATTASKKLEDEHPAPQKPPGPDYVTLPIKPEPPDNCCMSVWDIYNESLQEYRAELVALRNRLAGERNPIPDALLQELGGDPGGGGVADGMDPGMRAFLELEKKEGKGANGRLGEGGDQCYREYHTHSDHRTRGVRYETTTPALHVGHYIYFDSFPGLEFPCEQLPDDGFAVQTEYVVQGREVEGAEDRVRDTEGEHGWDPA</sequence>
<feature type="region of interest" description="Disordered" evidence="1">
    <location>
        <begin position="60"/>
        <end position="109"/>
    </location>
</feature>
<accession>A0A433QJ55</accession>
<feature type="compositionally biased region" description="Pro residues" evidence="1">
    <location>
        <begin position="64"/>
        <end position="75"/>
    </location>
</feature>
<dbReference type="PANTHER" id="PTHR21193:SF3">
    <property type="entry name" value="OXIDOREDUCTASE-LIKE DOMAIN-CONTAINING PROTEIN 1"/>
    <property type="match status" value="1"/>
</dbReference>
<dbReference type="EMBL" id="RBNJ01004890">
    <property type="protein sequence ID" value="RUS29651.1"/>
    <property type="molecule type" value="Genomic_DNA"/>
</dbReference>
<evidence type="ECO:0000313" key="3">
    <source>
        <dbReference type="EMBL" id="RUS29651.1"/>
    </source>
</evidence>
<keyword evidence="4" id="KW-1185">Reference proteome</keyword>
<dbReference type="Pfam" id="PF09791">
    <property type="entry name" value="Oxidored-like"/>
    <property type="match status" value="1"/>
</dbReference>